<reference evidence="1 2" key="1">
    <citation type="submission" date="2018-06" db="EMBL/GenBank/DDBJ databases">
        <title>The draft genome sequence of Crocinitomix sp. SM1701.</title>
        <authorList>
            <person name="Zhang X."/>
        </authorList>
    </citation>
    <scope>NUCLEOTIDE SEQUENCE [LARGE SCALE GENOMIC DNA]</scope>
    <source>
        <strain evidence="1 2">SM1701</strain>
    </source>
</reference>
<protein>
    <submittedName>
        <fullName evidence="1">LmbE family protein</fullName>
    </submittedName>
</protein>
<dbReference type="Gene3D" id="3.40.50.10320">
    <property type="entry name" value="LmbE-like"/>
    <property type="match status" value="1"/>
</dbReference>
<keyword evidence="2" id="KW-1185">Reference proteome</keyword>
<sequence>MMRIILSIYILLLSFSGMANESSSRIYKDLQKAHSLKRVLYVAAHPDDENTRALAWLSLGENAETAYLSLTRGDGGQNLIGEELGADLGVLRTQELLAARSHDGAKQFFSRAVDFGYSKSAKETFEKWGKELMLADVVMVIRKFKPEVIITRFPPDKRGGHGHHTASAILAIEAFSKAADPTYMPEQVKEFGVWQAKSVYWNASSWWNKEIAAQAKDNENYLVADIGGYDPLLGMSYNEIGTIARSQHKCQGFGAIVERGSRLEYFEHMAGTKLKSDFFEEVDKSWTKLVDANFDKNFKSLLNNFNFANPVASVPLLFQIKKGLEKLPASYFKEEKIKRIDDIIINCLGLYIDLTGTDFSGLSGEVIELSLNLTNRSDLTVKVLEEQNWVTCEKNEEVLIKTIANPAINFSNPYWLEKPFVNLFTVVNPRDLAAPISRPSIEKTIQLKIGENTMAYTVPAIYKWRDPSYGERSRELIVTPNFAVNFEESNAVLKPNETKEVKLKVQSFKKDLADEIVITAPKGWTVSPTKINIEIAKKNAEQWVTFKLTPNAQAVKGDLTLSNKNGQPLQYYTEIKYDHIPTQAIFRQAVLACVPLDAKIIPGKVAYINGVKGDVPKAIQQLGFIVEEFEVSDLAKVDFSGFETVVLGIRIYNVYPELKNFDDKLFAYVKNGGNVVMQYNTASRRVKSESFGPFPFELSRDRVTDENASPTFLAKDHALLNSPNKITADDFKGWVQERGLYFATNWSEEYTPILAWNDVDEEPVSGGLIVANYGKGRFVYTGISFFRELPKGVSGAYKLFANLLSYQP</sequence>
<accession>A0A2W1N6J4</accession>
<dbReference type="PANTHER" id="PTHR12993:SF11">
    <property type="entry name" value="N-ACETYLGLUCOSAMINYL-PHOSPHATIDYLINOSITOL DE-N-ACETYLASE"/>
    <property type="match status" value="1"/>
</dbReference>
<dbReference type="PANTHER" id="PTHR12993">
    <property type="entry name" value="N-ACETYLGLUCOSAMINYL-PHOSPHATIDYLINOSITOL DE-N-ACETYLASE-RELATED"/>
    <property type="match status" value="1"/>
</dbReference>
<dbReference type="InterPro" id="IPR003737">
    <property type="entry name" value="GlcNAc_PI_deacetylase-related"/>
</dbReference>
<name>A0A2W1N6J4_9FLAO</name>
<dbReference type="Proteomes" id="UP000249248">
    <property type="component" value="Unassembled WGS sequence"/>
</dbReference>
<dbReference type="InterPro" id="IPR029062">
    <property type="entry name" value="Class_I_gatase-like"/>
</dbReference>
<dbReference type="AlphaFoldDB" id="A0A2W1N6J4"/>
<comment type="caution">
    <text evidence="1">The sequence shown here is derived from an EMBL/GenBank/DDBJ whole genome shotgun (WGS) entry which is preliminary data.</text>
</comment>
<dbReference type="SUPFAM" id="SSF102588">
    <property type="entry name" value="LmbE-like"/>
    <property type="match status" value="1"/>
</dbReference>
<dbReference type="InterPro" id="IPR024078">
    <property type="entry name" value="LmbE-like_dom_sf"/>
</dbReference>
<organism evidence="1 2">
    <name type="scientific">Putridiphycobacter roseus</name>
    <dbReference type="NCBI Taxonomy" id="2219161"/>
    <lineage>
        <taxon>Bacteria</taxon>
        <taxon>Pseudomonadati</taxon>
        <taxon>Bacteroidota</taxon>
        <taxon>Flavobacteriia</taxon>
        <taxon>Flavobacteriales</taxon>
        <taxon>Crocinitomicaceae</taxon>
        <taxon>Putridiphycobacter</taxon>
    </lineage>
</organism>
<dbReference type="Pfam" id="PF02585">
    <property type="entry name" value="PIG-L"/>
    <property type="match status" value="1"/>
</dbReference>
<gene>
    <name evidence="1" type="ORF">DNU06_02730</name>
</gene>
<evidence type="ECO:0000313" key="2">
    <source>
        <dbReference type="Proteomes" id="UP000249248"/>
    </source>
</evidence>
<dbReference type="RefSeq" id="WP_111061662.1">
    <property type="nucleotide sequence ID" value="NZ_JBHUCU010000007.1"/>
</dbReference>
<dbReference type="OrthoDB" id="9759749at2"/>
<dbReference type="GO" id="GO:0016811">
    <property type="term" value="F:hydrolase activity, acting on carbon-nitrogen (but not peptide) bonds, in linear amides"/>
    <property type="evidence" value="ECO:0007669"/>
    <property type="project" value="TreeGrafter"/>
</dbReference>
<proteinExistence type="predicted"/>
<dbReference type="SUPFAM" id="SSF52317">
    <property type="entry name" value="Class I glutamine amidotransferase-like"/>
    <property type="match status" value="1"/>
</dbReference>
<dbReference type="EMBL" id="QKSB01000001">
    <property type="protein sequence ID" value="PZE18761.1"/>
    <property type="molecule type" value="Genomic_DNA"/>
</dbReference>
<evidence type="ECO:0000313" key="1">
    <source>
        <dbReference type="EMBL" id="PZE18761.1"/>
    </source>
</evidence>